<dbReference type="GO" id="GO:0016491">
    <property type="term" value="F:oxidoreductase activity"/>
    <property type="evidence" value="ECO:0007669"/>
    <property type="project" value="InterPro"/>
</dbReference>
<reference evidence="3 4" key="1">
    <citation type="submission" date="2016-10" db="EMBL/GenBank/DDBJ databases">
        <authorList>
            <person name="de Groot N.N."/>
        </authorList>
    </citation>
    <scope>NUCLEOTIDE SEQUENCE [LARGE SCALE GENOMIC DNA]</scope>
    <source>
        <strain evidence="3 4">CGMCC 1.9157</strain>
    </source>
</reference>
<dbReference type="SUPFAM" id="SSF63380">
    <property type="entry name" value="Riboflavin synthase domain-like"/>
    <property type="match status" value="1"/>
</dbReference>
<organism evidence="3 4">
    <name type="scientific">Cohaesibacter marisflavi</name>
    <dbReference type="NCBI Taxonomy" id="655353"/>
    <lineage>
        <taxon>Bacteria</taxon>
        <taxon>Pseudomonadati</taxon>
        <taxon>Pseudomonadota</taxon>
        <taxon>Alphaproteobacteria</taxon>
        <taxon>Hyphomicrobiales</taxon>
        <taxon>Cohaesibacteraceae</taxon>
    </lineage>
</organism>
<dbReference type="CDD" id="cd06219">
    <property type="entry name" value="DHOD_e_trans_like1"/>
    <property type="match status" value="1"/>
</dbReference>
<feature type="region of interest" description="Disordered" evidence="1">
    <location>
        <begin position="1"/>
        <end position="24"/>
    </location>
</feature>
<dbReference type="PROSITE" id="PS51384">
    <property type="entry name" value="FAD_FR"/>
    <property type="match status" value="1"/>
</dbReference>
<evidence type="ECO:0000256" key="1">
    <source>
        <dbReference type="SAM" id="MobiDB-lite"/>
    </source>
</evidence>
<dbReference type="Gene3D" id="3.40.50.80">
    <property type="entry name" value="Nucleotide-binding domain of ferredoxin-NADP reductase (FNR) module"/>
    <property type="match status" value="1"/>
</dbReference>
<dbReference type="NCBIfam" id="NF004862">
    <property type="entry name" value="PRK06222.1"/>
    <property type="match status" value="1"/>
</dbReference>
<proteinExistence type="predicted"/>
<accession>A0A1I5CCJ4</accession>
<dbReference type="OrthoDB" id="9803192at2"/>
<keyword evidence="4" id="KW-1185">Reference proteome</keyword>
<evidence type="ECO:0000313" key="4">
    <source>
        <dbReference type="Proteomes" id="UP000199236"/>
    </source>
</evidence>
<dbReference type="InterPro" id="IPR019480">
    <property type="entry name" value="Dihydroorotate_DH_Fe-S-bd"/>
</dbReference>
<dbReference type="STRING" id="655353.SAMN04488056_102190"/>
<dbReference type="Proteomes" id="UP000199236">
    <property type="component" value="Unassembled WGS sequence"/>
</dbReference>
<dbReference type="RefSeq" id="WP_090069394.1">
    <property type="nucleotide sequence ID" value="NZ_FOVR01000002.1"/>
</dbReference>
<dbReference type="InterPro" id="IPR050353">
    <property type="entry name" value="PyrK_electron_transfer"/>
</dbReference>
<dbReference type="Pfam" id="PF10418">
    <property type="entry name" value="DHODB_Fe-S_bind"/>
    <property type="match status" value="1"/>
</dbReference>
<dbReference type="InterPro" id="IPR017938">
    <property type="entry name" value="Riboflavin_synthase-like_b-brl"/>
</dbReference>
<feature type="domain" description="FAD-binding FR-type" evidence="2">
    <location>
        <begin position="26"/>
        <end position="125"/>
    </location>
</feature>
<evidence type="ECO:0000259" key="2">
    <source>
        <dbReference type="PROSITE" id="PS51384"/>
    </source>
</evidence>
<dbReference type="Gene3D" id="2.40.30.10">
    <property type="entry name" value="Translation factors"/>
    <property type="match status" value="1"/>
</dbReference>
<dbReference type="EMBL" id="FOVR01000002">
    <property type="protein sequence ID" value="SFN84735.1"/>
    <property type="molecule type" value="Genomic_DNA"/>
</dbReference>
<dbReference type="InterPro" id="IPR017927">
    <property type="entry name" value="FAD-bd_FR_type"/>
</dbReference>
<evidence type="ECO:0000313" key="3">
    <source>
        <dbReference type="EMBL" id="SFN84735.1"/>
    </source>
</evidence>
<dbReference type="SUPFAM" id="SSF52343">
    <property type="entry name" value="Ferredoxin reductase-like, C-terminal NADP-linked domain"/>
    <property type="match status" value="1"/>
</dbReference>
<gene>
    <name evidence="3" type="ORF">SAMN04488056_102190</name>
</gene>
<protein>
    <submittedName>
        <fullName evidence="3">NAD(P)H-flavin reductase</fullName>
    </submittedName>
</protein>
<dbReference type="PANTHER" id="PTHR43513:SF3">
    <property type="entry name" value="DIHYDROOROTATE DEHYDROGENASE B (NAD(+)), ELECTRON TRANSFER SUBUNIT-RELATED"/>
    <property type="match status" value="1"/>
</dbReference>
<dbReference type="PANTHER" id="PTHR43513">
    <property type="entry name" value="DIHYDROOROTATE DEHYDROGENASE B (NAD(+)), ELECTRON TRANSFER SUBUNIT"/>
    <property type="match status" value="1"/>
</dbReference>
<dbReference type="AlphaFoldDB" id="A0A1I5CCJ4"/>
<name>A0A1I5CCJ4_9HYPH</name>
<dbReference type="InterPro" id="IPR039261">
    <property type="entry name" value="FNR_nucleotide-bd"/>
</dbReference>
<sequence length="322" mass="34670">MSDRGVASGRGEDLSVANRQNGSGKGVTASFPILTRTDFSKSTFLIEIEHPVMAKAAKPGQFVIVMLHDLGERIPLTIADFDREKGTITLVVQAVGKSTREMQLLCRPGREIYAMLGPLGIPSDISSKTKKVICVGGGLGIAPIYPQARAFKEAGAHVIGVLGFRSSNLMFWEEKFRAICDDFIICTDDGSAGIHGLVTQGIEAAIRENPDVDEVVAIGPPVMMRACTETTRPYGIKTMVSLNPIMVDGTGMCGGCRVKVGDAIKFACVDGPDFDGHQVDFDDLFTRLQRYRPEEAAAMKRYSDSCRRLALAPDAAPIEGGK</sequence>